<keyword evidence="1" id="KW-0808">Transferase</keyword>
<dbReference type="AlphaFoldDB" id="A0A117I1E7"/>
<protein>
    <submittedName>
        <fullName evidence="1">Phosphoglycerate kinase</fullName>
    </submittedName>
</protein>
<reference evidence="2" key="2">
    <citation type="submission" date="2016-01" db="EMBL/GenBank/DDBJ databases">
        <title>Draft Genome Sequence of Paenibacillus amylolyticus Heshi-A3 that Was Isolated from Fermented Rice Bran with Aging Salted Mackerel, Which Was Named Heshiko as Traditional Fermented Seafood in Japan.</title>
        <authorList>
            <person name="Akuzawa S."/>
            <person name="Nakagawa J."/>
            <person name="Kanekatsu T."/>
            <person name="Kubota E."/>
            <person name="Ohtake R."/>
            <person name="Suzuki T."/>
            <person name="Kanesaki Y."/>
        </authorList>
    </citation>
    <scope>NUCLEOTIDE SEQUENCE [LARGE SCALE GENOMIC DNA]</scope>
    <source>
        <strain evidence="2">Heshi-A3</strain>
    </source>
</reference>
<organism evidence="1 2">
    <name type="scientific">Paenibacillus amylolyticus</name>
    <dbReference type="NCBI Taxonomy" id="1451"/>
    <lineage>
        <taxon>Bacteria</taxon>
        <taxon>Bacillati</taxon>
        <taxon>Bacillota</taxon>
        <taxon>Bacilli</taxon>
        <taxon>Bacillales</taxon>
        <taxon>Paenibacillaceae</taxon>
        <taxon>Paenibacillus</taxon>
    </lineage>
</organism>
<comment type="caution">
    <text evidence="1">The sequence shown here is derived from an EMBL/GenBank/DDBJ whole genome shotgun (WGS) entry which is preliminary data.</text>
</comment>
<evidence type="ECO:0000313" key="2">
    <source>
        <dbReference type="Proteomes" id="UP000069697"/>
    </source>
</evidence>
<keyword evidence="1" id="KW-0418">Kinase</keyword>
<accession>A0A117I1E7</accession>
<reference evidence="1 2" key="1">
    <citation type="journal article" date="2016" name="Genome Announc.">
        <title>Draft Genome Sequence of Paenibacillus amylolyticus Heshi-A3, Isolated from Fermented Rice Bran in a Japanese Fermented Seafood Dish.</title>
        <authorList>
            <person name="Akuzawa S."/>
            <person name="Nagaoka J."/>
            <person name="Kanekatsu M."/>
            <person name="Kubota E."/>
            <person name="Ohtake R."/>
            <person name="Suzuki T."/>
            <person name="Kanesaki Y."/>
        </authorList>
    </citation>
    <scope>NUCLEOTIDE SEQUENCE [LARGE SCALE GENOMIC DNA]</scope>
    <source>
        <strain evidence="1 2">Heshi-A3</strain>
    </source>
</reference>
<gene>
    <name evidence="1" type="ORF">PAHA3_2159</name>
</gene>
<dbReference type="EMBL" id="BCNV01000001">
    <property type="protein sequence ID" value="GAS82085.1"/>
    <property type="molecule type" value="Genomic_DNA"/>
</dbReference>
<name>A0A117I1E7_PAEAM</name>
<evidence type="ECO:0000313" key="1">
    <source>
        <dbReference type="EMBL" id="GAS82085.1"/>
    </source>
</evidence>
<dbReference type="Proteomes" id="UP000069697">
    <property type="component" value="Unassembled WGS sequence"/>
</dbReference>
<sequence>MAPSFAISIAADCPRPEPAPVIKTTFDSKRLLMIHTPLLSGLTKNLSILDENRILKRHFIFICSPD</sequence>
<proteinExistence type="predicted"/>
<dbReference type="GO" id="GO:0016301">
    <property type="term" value="F:kinase activity"/>
    <property type="evidence" value="ECO:0007669"/>
    <property type="project" value="UniProtKB-KW"/>
</dbReference>